<protein>
    <recommendedName>
        <fullName evidence="3">F-box domain-containing protein</fullName>
    </recommendedName>
</protein>
<dbReference type="EMBL" id="MSZS01000005">
    <property type="protein sequence ID" value="PKX92803.1"/>
    <property type="molecule type" value="Genomic_DNA"/>
</dbReference>
<gene>
    <name evidence="1" type="ORF">P174DRAFT_213966</name>
</gene>
<evidence type="ECO:0008006" key="3">
    <source>
        <dbReference type="Google" id="ProtNLM"/>
    </source>
</evidence>
<dbReference type="AlphaFoldDB" id="A0A2I1C5A0"/>
<dbReference type="InterPro" id="IPR036047">
    <property type="entry name" value="F-box-like_dom_sf"/>
</dbReference>
<evidence type="ECO:0000313" key="1">
    <source>
        <dbReference type="EMBL" id="PKX92803.1"/>
    </source>
</evidence>
<dbReference type="VEuPathDB" id="FungiDB:P174DRAFT_213966"/>
<evidence type="ECO:0000313" key="2">
    <source>
        <dbReference type="Proteomes" id="UP000234474"/>
    </source>
</evidence>
<proteinExistence type="predicted"/>
<accession>A0A2I1C5A0</accession>
<organism evidence="1 2">
    <name type="scientific">Aspergillus novofumigatus (strain IBT 16806)</name>
    <dbReference type="NCBI Taxonomy" id="1392255"/>
    <lineage>
        <taxon>Eukaryota</taxon>
        <taxon>Fungi</taxon>
        <taxon>Dikarya</taxon>
        <taxon>Ascomycota</taxon>
        <taxon>Pezizomycotina</taxon>
        <taxon>Eurotiomycetes</taxon>
        <taxon>Eurotiomycetidae</taxon>
        <taxon>Eurotiales</taxon>
        <taxon>Aspergillaceae</taxon>
        <taxon>Aspergillus</taxon>
        <taxon>Aspergillus subgen. Fumigati</taxon>
    </lineage>
</organism>
<comment type="caution">
    <text evidence="1">The sequence shown here is derived from an EMBL/GenBank/DDBJ whole genome shotgun (WGS) entry which is preliminary data.</text>
</comment>
<dbReference type="Proteomes" id="UP000234474">
    <property type="component" value="Unassembled WGS sequence"/>
</dbReference>
<sequence length="370" mass="42616">MPLISYKRQHFKTLMEIANAVQVDTVRTLNAQSPASLYCLPVELICHICQYLPIAETFCLMISCARFWYARTGIQAFVRVQQKLDATACNSWWVIEARFHILRLMEFDKLYGKGITSFCCWACMSTHPKAWFRTPQLRTPVNLKFSIEEQRVNCSAAVTRICRALHRSTWVGMCHEMTCVELRNLVRVRETCKEKVGSSVTLSAGGCFSEHVEFNLNTMHILSRFYLGRLSDLGLVGFDRLCRNARLPICPHKRIDVLAKYFLRYMNPGDVRRCLHCGAEFYLTITSDDLIELHISRHVGNVTAGYSPKWRAASYASVNPAFLDHCRAFADWLHSMYNPETGAVYNGGQFEIFAPARKPRCRFHWTESWP</sequence>
<name>A0A2I1C5A0_ASPN1</name>
<reference evidence="2" key="1">
    <citation type="journal article" date="2018" name="Proc. Natl. Acad. Sci. U.S.A.">
        <title>Linking secondary metabolites to gene clusters through genome sequencing of six diverse Aspergillus species.</title>
        <authorList>
            <person name="Kaerboelling I."/>
            <person name="Vesth T.C."/>
            <person name="Frisvad J.C."/>
            <person name="Nybo J.L."/>
            <person name="Theobald S."/>
            <person name="Kuo A."/>
            <person name="Bowyer P."/>
            <person name="Matsuda Y."/>
            <person name="Mondo S."/>
            <person name="Lyhne E.K."/>
            <person name="Kogle M.E."/>
            <person name="Clum A."/>
            <person name="Lipzen A."/>
            <person name="Salamov A."/>
            <person name="Ngan C.Y."/>
            <person name="Daum C."/>
            <person name="Chiniquy J."/>
            <person name="Barry K."/>
            <person name="LaButti K."/>
            <person name="Haridas S."/>
            <person name="Simmons B.A."/>
            <person name="Magnuson J.K."/>
            <person name="Mortensen U.H."/>
            <person name="Larsen T.O."/>
            <person name="Grigoriev I.V."/>
            <person name="Baker S.E."/>
            <person name="Andersen M.R."/>
        </authorList>
    </citation>
    <scope>NUCLEOTIDE SEQUENCE [LARGE SCALE GENOMIC DNA]</scope>
    <source>
        <strain evidence="2">IBT 16806</strain>
    </source>
</reference>
<dbReference type="RefSeq" id="XP_024681398.1">
    <property type="nucleotide sequence ID" value="XM_024821349.1"/>
</dbReference>
<dbReference type="SUPFAM" id="SSF81383">
    <property type="entry name" value="F-box domain"/>
    <property type="match status" value="1"/>
</dbReference>
<dbReference type="GeneID" id="36528675"/>
<keyword evidence="2" id="KW-1185">Reference proteome</keyword>
<dbReference type="OrthoDB" id="4176762at2759"/>